<feature type="non-terminal residue" evidence="1">
    <location>
        <position position="1"/>
    </location>
</feature>
<evidence type="ECO:0000313" key="1">
    <source>
        <dbReference type="EMBL" id="GAH62260.1"/>
    </source>
</evidence>
<comment type="caution">
    <text evidence="1">The sequence shown here is derived from an EMBL/GenBank/DDBJ whole genome shotgun (WGS) entry which is preliminary data.</text>
</comment>
<proteinExistence type="predicted"/>
<accession>X1HYU9</accession>
<protein>
    <submittedName>
        <fullName evidence="1">Uncharacterized protein</fullName>
    </submittedName>
</protein>
<sequence length="47" mass="5626">FFITIINIGERIIIIIQIKIYWVNTMKKDKNIIVRTIEFIDGAIRTF</sequence>
<reference evidence="1" key="1">
    <citation type="journal article" date="2014" name="Front. Microbiol.">
        <title>High frequency of phylogenetically diverse reductive dehalogenase-homologous genes in deep subseafloor sedimentary metagenomes.</title>
        <authorList>
            <person name="Kawai M."/>
            <person name="Futagami T."/>
            <person name="Toyoda A."/>
            <person name="Takaki Y."/>
            <person name="Nishi S."/>
            <person name="Hori S."/>
            <person name="Arai W."/>
            <person name="Tsubouchi T."/>
            <person name="Morono Y."/>
            <person name="Uchiyama I."/>
            <person name="Ito T."/>
            <person name="Fujiyama A."/>
            <person name="Inagaki F."/>
            <person name="Takami H."/>
        </authorList>
    </citation>
    <scope>NUCLEOTIDE SEQUENCE</scope>
    <source>
        <strain evidence="1">Expedition CK06-06</strain>
    </source>
</reference>
<dbReference type="EMBL" id="BARU01034211">
    <property type="protein sequence ID" value="GAH62260.1"/>
    <property type="molecule type" value="Genomic_DNA"/>
</dbReference>
<gene>
    <name evidence="1" type="ORF">S03H2_53733</name>
</gene>
<name>X1HYU9_9ZZZZ</name>
<dbReference type="AlphaFoldDB" id="X1HYU9"/>
<organism evidence="1">
    <name type="scientific">marine sediment metagenome</name>
    <dbReference type="NCBI Taxonomy" id="412755"/>
    <lineage>
        <taxon>unclassified sequences</taxon>
        <taxon>metagenomes</taxon>
        <taxon>ecological metagenomes</taxon>
    </lineage>
</organism>